<evidence type="ECO:0000313" key="3">
    <source>
        <dbReference type="Proteomes" id="UP001242045"/>
    </source>
</evidence>
<evidence type="ECO:0000313" key="2">
    <source>
        <dbReference type="EMBL" id="MDP9897733.1"/>
    </source>
</evidence>
<dbReference type="InterPro" id="IPR027417">
    <property type="entry name" value="P-loop_NTPase"/>
</dbReference>
<feature type="domain" description="NACHT" evidence="1">
    <location>
        <begin position="269"/>
        <end position="404"/>
    </location>
</feature>
<sequence>MSENIKNTAIPAAGYVYQTRQGLLVLCEWLDAPSRYARVKFECDDEADAPKGLDDIVAERSDASVDLQQVKFTPDPDAHPLCWEWLLEKTGKTPRSRSMLRKWFDAYKKLDPAHVGEVSLVTNRRPDEDFESCLKAGKILFAKVATGWRTKLIAELGSEQDCDQFFSVLNIRHSDKGYERLEHEVDARLRAHGTAEGIAILKNVALNWATQKKLPAPDGWITLGVVRAILHATPPTPLLEDFDVPAGYEVPDATFHAEFLEDAIASTGKPLVLKGPPGRGKSTYLSALRENLAERDIPTVRHHYFLSTTERGRDRVHSHVVEQSIQAQVKDLHPEVPNMGGGLRALLEACAAHYKKLGKPFVLILDGLDHVWRVNAGDKRPLDDLFSQVLPCPDNLVLLVGTQPVDDAQLPNDLLVAAPKSQWRELPAMSEDAVLSYLRKAIDEGRLSTNGANSAAGVDEEVQRAATELRARTNGHPLHVIYATAELEHGDRVLSQWKVEQLRGDLTADAKTYYGSLWVTLPQSLKDALRLVCAFPFFWPSSAFGQIAEATKNALPEVQMVQHLLHSSAAGLKVFHESLAVYVRATDNYEERIRQLTPEVAQWLETSAPTALRVNWLWTVQARLGAPQNLISGLTRDWIMQRLEEGYPESLFETLLTESLAAALDTGAFADAYRLAHLGSRMVGGSQFQMEDDDMARLVAFTLTLAADEGVVKEAIASRHETDILKVAALGLALNARGNKLEAEMCGEEAFRRYQGQSRFSRGYGGRGGLKFLATVFAQLGVIARTADELTQSVILNSAAWLPRVQMLVNEGNLDDLMAVAASLPDGKRKNTISNACIRAAATASVSIAARPDFDSLARTPFVAAVEAAHTRVSKPLTCELPVDWLKGDYYQRKDDLAALMHQWFFRAVHLGLSMAAEGKTEFEFPKAPAYKDRENITTFLDALSGIAAQVAHHWWRGEFVDFHELYELLAPVPTFRFRQSHDWTSSSEDFRGGLHRIACDIRLGSILLDNFQDVSLSAETMAEATNYTWFDSDLFRERYAAGSLTPMANDAAEAFIHIQRARLDADVQHETSVHLQTPLQLCAIALAHGLTPAARELCRQTWELTTGYSHRKDPTLGKTVQAISYLVEAAPDDARRLLARIAPQVHRVLDYTDGKGTRYVLSEADELLAKLRPSALVVKYLEHTDAGDWSEAEDSLQTYVEQGVKDGWPLDALMRTGMQAEIRDALVRLANSGNARAGETLRALDGHNGWEMGLLHKESHASSSINSKPYAGEVKTFEPEQLQALLDDLSDSYDERDHRLRDWYEHWDTSGHGKRLLHALDALLLSEAGRQRDVLILSDLAFETRRKLSGLKAAWKYLVNAQIYRGGWIGNFAESQAKTRARLDLVVKHYAGRCDEFVTATAYSMFGEPPERIAPAEVMVYFYAQQRRIPEAVKFAETMVNCVIEDTRTLPLAPPRWAAELVAPVTPAA</sequence>
<dbReference type="Gene3D" id="3.40.50.300">
    <property type="entry name" value="P-loop containing nucleotide triphosphate hydrolases"/>
    <property type="match status" value="1"/>
</dbReference>
<name>A0AAW8D2A5_9BURK</name>
<dbReference type="RefSeq" id="WP_307687569.1">
    <property type="nucleotide sequence ID" value="NZ_JAUSRD010000036.1"/>
</dbReference>
<dbReference type="EMBL" id="JAUSRD010000036">
    <property type="protein sequence ID" value="MDP9897733.1"/>
    <property type="molecule type" value="Genomic_DNA"/>
</dbReference>
<protein>
    <recommendedName>
        <fullName evidence="1">NACHT domain-containing protein</fullName>
    </recommendedName>
</protein>
<evidence type="ECO:0000259" key="1">
    <source>
        <dbReference type="PROSITE" id="PS50837"/>
    </source>
</evidence>
<dbReference type="Pfam" id="PF05729">
    <property type="entry name" value="NACHT"/>
    <property type="match status" value="1"/>
</dbReference>
<dbReference type="InterPro" id="IPR007111">
    <property type="entry name" value="NACHT_NTPase"/>
</dbReference>
<dbReference type="SUPFAM" id="SSF52540">
    <property type="entry name" value="P-loop containing nucleoside triphosphate hydrolases"/>
    <property type="match status" value="1"/>
</dbReference>
<comment type="caution">
    <text evidence="2">The sequence shown here is derived from an EMBL/GenBank/DDBJ whole genome shotgun (WGS) entry which is preliminary data.</text>
</comment>
<dbReference type="Proteomes" id="UP001242045">
    <property type="component" value="Unassembled WGS sequence"/>
</dbReference>
<gene>
    <name evidence="2" type="ORF">J2W31_006882</name>
</gene>
<accession>A0AAW8D2A5</accession>
<dbReference type="PROSITE" id="PS50837">
    <property type="entry name" value="NACHT"/>
    <property type="match status" value="1"/>
</dbReference>
<proteinExistence type="predicted"/>
<organism evidence="2 3">
    <name type="scientific">Variovorax boronicumulans</name>
    <dbReference type="NCBI Taxonomy" id="436515"/>
    <lineage>
        <taxon>Bacteria</taxon>
        <taxon>Pseudomonadati</taxon>
        <taxon>Pseudomonadota</taxon>
        <taxon>Betaproteobacteria</taxon>
        <taxon>Burkholderiales</taxon>
        <taxon>Comamonadaceae</taxon>
        <taxon>Variovorax</taxon>
    </lineage>
</organism>
<reference evidence="2" key="1">
    <citation type="submission" date="2023-07" db="EMBL/GenBank/DDBJ databases">
        <title>Sorghum-associated microbial communities from plants grown in Nebraska, USA.</title>
        <authorList>
            <person name="Schachtman D."/>
        </authorList>
    </citation>
    <scope>NUCLEOTIDE SEQUENCE</scope>
    <source>
        <strain evidence="2">DS3754</strain>
    </source>
</reference>